<evidence type="ECO:0000313" key="2">
    <source>
        <dbReference type="WBParaSite" id="Gr19_v10_g16262.t1"/>
    </source>
</evidence>
<dbReference type="AlphaFoldDB" id="A0A914HEH4"/>
<reference evidence="2" key="1">
    <citation type="submission" date="2022-11" db="UniProtKB">
        <authorList>
            <consortium name="WormBaseParasite"/>
        </authorList>
    </citation>
    <scope>IDENTIFICATION</scope>
</reference>
<keyword evidence="1" id="KW-1185">Reference proteome</keyword>
<accession>A0A914HEH4</accession>
<evidence type="ECO:0000313" key="1">
    <source>
        <dbReference type="Proteomes" id="UP000887572"/>
    </source>
</evidence>
<proteinExistence type="predicted"/>
<sequence>MAVSMIRHTPARSTNSLELCYKSSMFEIKRLNKLWSDQSLYCKPEVLIPIFDDDCVPNLSLNEKTDRIRNPSHNANRAENELNEETIDQLFQRIDLDVKQTKRTVKRLAKKRGQTLKEIVED</sequence>
<dbReference type="Proteomes" id="UP000887572">
    <property type="component" value="Unplaced"/>
</dbReference>
<name>A0A914HEH4_GLORO</name>
<protein>
    <submittedName>
        <fullName evidence="2">LysM domain-containing protein</fullName>
    </submittedName>
</protein>
<organism evidence="1 2">
    <name type="scientific">Globodera rostochiensis</name>
    <name type="common">Golden nematode worm</name>
    <name type="synonym">Heterodera rostochiensis</name>
    <dbReference type="NCBI Taxonomy" id="31243"/>
    <lineage>
        <taxon>Eukaryota</taxon>
        <taxon>Metazoa</taxon>
        <taxon>Ecdysozoa</taxon>
        <taxon>Nematoda</taxon>
        <taxon>Chromadorea</taxon>
        <taxon>Rhabditida</taxon>
        <taxon>Tylenchina</taxon>
        <taxon>Tylenchomorpha</taxon>
        <taxon>Tylenchoidea</taxon>
        <taxon>Heteroderidae</taxon>
        <taxon>Heteroderinae</taxon>
        <taxon>Globodera</taxon>
    </lineage>
</organism>
<dbReference type="WBParaSite" id="Gr19_v10_g16262.t1">
    <property type="protein sequence ID" value="Gr19_v10_g16262.t1"/>
    <property type="gene ID" value="Gr19_v10_g16262"/>
</dbReference>